<reference evidence="1" key="2">
    <citation type="journal article" date="2020" name="Nat. Commun.">
        <title>Large-scale genome sequencing of mycorrhizal fungi provides insights into the early evolution of symbiotic traits.</title>
        <authorList>
            <person name="Miyauchi S."/>
            <person name="Kiss E."/>
            <person name="Kuo A."/>
            <person name="Drula E."/>
            <person name="Kohler A."/>
            <person name="Sanchez-Garcia M."/>
            <person name="Morin E."/>
            <person name="Andreopoulos B."/>
            <person name="Barry K.W."/>
            <person name="Bonito G."/>
            <person name="Buee M."/>
            <person name="Carver A."/>
            <person name="Chen C."/>
            <person name="Cichocki N."/>
            <person name="Clum A."/>
            <person name="Culley D."/>
            <person name="Crous P.W."/>
            <person name="Fauchery L."/>
            <person name="Girlanda M."/>
            <person name="Hayes R.D."/>
            <person name="Keri Z."/>
            <person name="LaButti K."/>
            <person name="Lipzen A."/>
            <person name="Lombard V."/>
            <person name="Magnuson J."/>
            <person name="Maillard F."/>
            <person name="Murat C."/>
            <person name="Nolan M."/>
            <person name="Ohm R.A."/>
            <person name="Pangilinan J."/>
            <person name="Pereira M.F."/>
            <person name="Perotto S."/>
            <person name="Peter M."/>
            <person name="Pfister S."/>
            <person name="Riley R."/>
            <person name="Sitrit Y."/>
            <person name="Stielow J.B."/>
            <person name="Szollosi G."/>
            <person name="Zifcakova L."/>
            <person name="Stursova M."/>
            <person name="Spatafora J.W."/>
            <person name="Tedersoo L."/>
            <person name="Vaario L.M."/>
            <person name="Yamada A."/>
            <person name="Yan M."/>
            <person name="Wang P."/>
            <person name="Xu J."/>
            <person name="Bruns T."/>
            <person name="Baldrian P."/>
            <person name="Vilgalys R."/>
            <person name="Dunand C."/>
            <person name="Henrissat B."/>
            <person name="Grigoriev I.V."/>
            <person name="Hibbett D."/>
            <person name="Nagy L.G."/>
            <person name="Martin F.M."/>
        </authorList>
    </citation>
    <scope>NUCLEOTIDE SEQUENCE</scope>
    <source>
        <strain evidence="1">P2</strain>
    </source>
</reference>
<reference evidence="1" key="1">
    <citation type="submission" date="2019-10" db="EMBL/GenBank/DDBJ databases">
        <authorList>
            <consortium name="DOE Joint Genome Institute"/>
            <person name="Kuo A."/>
            <person name="Miyauchi S."/>
            <person name="Kiss E."/>
            <person name="Drula E."/>
            <person name="Kohler A."/>
            <person name="Sanchez-Garcia M."/>
            <person name="Andreopoulos B."/>
            <person name="Barry K.W."/>
            <person name="Bonito G."/>
            <person name="Buee M."/>
            <person name="Carver A."/>
            <person name="Chen C."/>
            <person name="Cichocki N."/>
            <person name="Clum A."/>
            <person name="Culley D."/>
            <person name="Crous P.W."/>
            <person name="Fauchery L."/>
            <person name="Girlanda M."/>
            <person name="Hayes R."/>
            <person name="Keri Z."/>
            <person name="Labutti K."/>
            <person name="Lipzen A."/>
            <person name="Lombard V."/>
            <person name="Magnuson J."/>
            <person name="Maillard F."/>
            <person name="Morin E."/>
            <person name="Murat C."/>
            <person name="Nolan M."/>
            <person name="Ohm R."/>
            <person name="Pangilinan J."/>
            <person name="Pereira M."/>
            <person name="Perotto S."/>
            <person name="Peter M."/>
            <person name="Riley R."/>
            <person name="Sitrit Y."/>
            <person name="Stielow B."/>
            <person name="Szollosi G."/>
            <person name="Zifcakova L."/>
            <person name="Stursova M."/>
            <person name="Spatafora J.W."/>
            <person name="Tedersoo L."/>
            <person name="Vaario L.-M."/>
            <person name="Yamada A."/>
            <person name="Yan M."/>
            <person name="Wang P."/>
            <person name="Xu J."/>
            <person name="Bruns T."/>
            <person name="Baldrian P."/>
            <person name="Vilgalys R."/>
            <person name="Henrissat B."/>
            <person name="Grigoriev I.V."/>
            <person name="Hibbett D."/>
            <person name="Nagy L.G."/>
            <person name="Martin F.M."/>
        </authorList>
    </citation>
    <scope>NUCLEOTIDE SEQUENCE</scope>
    <source>
        <strain evidence="1">P2</strain>
    </source>
</reference>
<sequence length="490" mass="54212">MSLSVSRALALATCFAASSLAASVVEWQERSIYQVLTDRFALEGGGTARCVTDDRKYCGGTYRGIIDKLDYIQNLGFDAIWISPIVANVGGFTTYGEAYHGYWAQDIYKLNSHFGSADDLVALSNALHARDMYLMVDVVVNHFGPANSSASFESFNPFNKPSYFHPRCLITNYNNQTDVEQCWLGDDKVALADVNTENLWIVTTLNRWIASLVKDYRIDGIRIDTVKHVRKDFWPLFAAASGIYTVGEVFHSNTAYVADYTYVLDGVLDYPTWYQLFPAFQTSTGNLSALAEVILKAQRSYKTGLFGSGVFSENHDQPRFASLTTDTARIKNVIAFPFIHDGIPILYYGQEQGYTGGNDPANREALWLSGYVEEKEFVDHVKTLNAARKAAIATCAEYLVTPMEFPEVTATTLAVYKHPLLALFTNVGSHGTTSWDVQGTDYAPGTELLEVFSCSKVYVDSTGGLTALSTSGQPQLYIPASAPFEHCKNR</sequence>
<name>A0ACB6Z6I0_THEGA</name>
<dbReference type="Proteomes" id="UP000886501">
    <property type="component" value="Unassembled WGS sequence"/>
</dbReference>
<organism evidence="1 2">
    <name type="scientific">Thelephora ganbajun</name>
    <name type="common">Ganba fungus</name>
    <dbReference type="NCBI Taxonomy" id="370292"/>
    <lineage>
        <taxon>Eukaryota</taxon>
        <taxon>Fungi</taxon>
        <taxon>Dikarya</taxon>
        <taxon>Basidiomycota</taxon>
        <taxon>Agaricomycotina</taxon>
        <taxon>Agaricomycetes</taxon>
        <taxon>Thelephorales</taxon>
        <taxon>Thelephoraceae</taxon>
        <taxon>Thelephora</taxon>
    </lineage>
</organism>
<proteinExistence type="predicted"/>
<protein>
    <submittedName>
        <fullName evidence="1">Alpha-amylase</fullName>
    </submittedName>
</protein>
<evidence type="ECO:0000313" key="2">
    <source>
        <dbReference type="Proteomes" id="UP000886501"/>
    </source>
</evidence>
<dbReference type="EMBL" id="MU118098">
    <property type="protein sequence ID" value="KAF9645246.1"/>
    <property type="molecule type" value="Genomic_DNA"/>
</dbReference>
<keyword evidence="2" id="KW-1185">Reference proteome</keyword>
<comment type="caution">
    <text evidence="1">The sequence shown here is derived from an EMBL/GenBank/DDBJ whole genome shotgun (WGS) entry which is preliminary data.</text>
</comment>
<accession>A0ACB6Z6I0</accession>
<evidence type="ECO:0000313" key="1">
    <source>
        <dbReference type="EMBL" id="KAF9645246.1"/>
    </source>
</evidence>
<gene>
    <name evidence="1" type="ORF">BDM02DRAFT_3156940</name>
</gene>